<reference evidence="1" key="2">
    <citation type="submission" date="2017-10" db="EMBL/GenBank/DDBJ databases">
        <title>Ladona fulva Genome sequencing and assembly.</title>
        <authorList>
            <person name="Murali S."/>
            <person name="Richards S."/>
            <person name="Bandaranaike D."/>
            <person name="Bellair M."/>
            <person name="Blankenburg K."/>
            <person name="Chao H."/>
            <person name="Dinh H."/>
            <person name="Doddapaneni H."/>
            <person name="Dugan-Rocha S."/>
            <person name="Elkadiri S."/>
            <person name="Gnanaolivu R."/>
            <person name="Hernandez B."/>
            <person name="Skinner E."/>
            <person name="Javaid M."/>
            <person name="Lee S."/>
            <person name="Li M."/>
            <person name="Ming W."/>
            <person name="Munidasa M."/>
            <person name="Muniz J."/>
            <person name="Nguyen L."/>
            <person name="Hughes D."/>
            <person name="Osuji N."/>
            <person name="Pu L.-L."/>
            <person name="Puazo M."/>
            <person name="Qu C."/>
            <person name="Quiroz J."/>
            <person name="Raj R."/>
            <person name="Weissenberger G."/>
            <person name="Xin Y."/>
            <person name="Zou X."/>
            <person name="Han Y."/>
            <person name="Worley K."/>
            <person name="Muzny D."/>
            <person name="Gibbs R."/>
        </authorList>
    </citation>
    <scope>NUCLEOTIDE SEQUENCE</scope>
    <source>
        <strain evidence="1">Sampled in the wild</strain>
    </source>
</reference>
<proteinExistence type="predicted"/>
<evidence type="ECO:0000313" key="2">
    <source>
        <dbReference type="Proteomes" id="UP000792457"/>
    </source>
</evidence>
<reference evidence="1" key="1">
    <citation type="submission" date="2013-04" db="EMBL/GenBank/DDBJ databases">
        <authorList>
            <person name="Qu J."/>
            <person name="Murali S.C."/>
            <person name="Bandaranaike D."/>
            <person name="Bellair M."/>
            <person name="Blankenburg K."/>
            <person name="Chao H."/>
            <person name="Dinh H."/>
            <person name="Doddapaneni H."/>
            <person name="Downs B."/>
            <person name="Dugan-Rocha S."/>
            <person name="Elkadiri S."/>
            <person name="Gnanaolivu R.D."/>
            <person name="Hernandez B."/>
            <person name="Javaid M."/>
            <person name="Jayaseelan J.C."/>
            <person name="Lee S."/>
            <person name="Li M."/>
            <person name="Ming W."/>
            <person name="Munidasa M."/>
            <person name="Muniz J."/>
            <person name="Nguyen L."/>
            <person name="Ongeri F."/>
            <person name="Osuji N."/>
            <person name="Pu L.-L."/>
            <person name="Puazo M."/>
            <person name="Qu C."/>
            <person name="Quiroz J."/>
            <person name="Raj R."/>
            <person name="Weissenberger G."/>
            <person name="Xin Y."/>
            <person name="Zou X."/>
            <person name="Han Y."/>
            <person name="Richards S."/>
            <person name="Worley K."/>
            <person name="Muzny D."/>
            <person name="Gibbs R."/>
        </authorList>
    </citation>
    <scope>NUCLEOTIDE SEQUENCE</scope>
    <source>
        <strain evidence="1">Sampled in the wild</strain>
    </source>
</reference>
<keyword evidence="2" id="KW-1185">Reference proteome</keyword>
<name>A0A8K0NYI0_LADFU</name>
<dbReference type="Proteomes" id="UP000792457">
    <property type="component" value="Unassembled WGS sequence"/>
</dbReference>
<organism evidence="1 2">
    <name type="scientific">Ladona fulva</name>
    <name type="common">Scarce chaser dragonfly</name>
    <name type="synonym">Libellula fulva</name>
    <dbReference type="NCBI Taxonomy" id="123851"/>
    <lineage>
        <taxon>Eukaryota</taxon>
        <taxon>Metazoa</taxon>
        <taxon>Ecdysozoa</taxon>
        <taxon>Arthropoda</taxon>
        <taxon>Hexapoda</taxon>
        <taxon>Insecta</taxon>
        <taxon>Pterygota</taxon>
        <taxon>Palaeoptera</taxon>
        <taxon>Odonata</taxon>
        <taxon>Epiprocta</taxon>
        <taxon>Anisoptera</taxon>
        <taxon>Libelluloidea</taxon>
        <taxon>Libellulidae</taxon>
        <taxon>Ladona</taxon>
    </lineage>
</organism>
<accession>A0A8K0NYI0</accession>
<comment type="caution">
    <text evidence="1">The sequence shown here is derived from an EMBL/GenBank/DDBJ whole genome shotgun (WGS) entry which is preliminary data.</text>
</comment>
<gene>
    <name evidence="1" type="ORF">J437_LFUL004397</name>
</gene>
<dbReference type="AlphaFoldDB" id="A0A8K0NYI0"/>
<protein>
    <submittedName>
        <fullName evidence="1">Uncharacterized protein</fullName>
    </submittedName>
</protein>
<sequence>MYNDKISFYDFRLKIINDLIREEFLPVAQKVTEREKIVNPKHFPVVVPSSEKGKKLYKKMQNVYKERCVDGVMQGNPPQATLRWTRVLGDSLPPSSLSVIAFFHALHLQHIAASQVSSRSILTPILWLRFPQIVTANGPQVMGFR</sequence>
<dbReference type="EMBL" id="KZ308294">
    <property type="protein sequence ID" value="KAG8226746.1"/>
    <property type="molecule type" value="Genomic_DNA"/>
</dbReference>
<evidence type="ECO:0000313" key="1">
    <source>
        <dbReference type="EMBL" id="KAG8226746.1"/>
    </source>
</evidence>